<dbReference type="Pfam" id="PF00884">
    <property type="entry name" value="Sulfatase"/>
    <property type="match status" value="1"/>
</dbReference>
<evidence type="ECO:0000313" key="4">
    <source>
        <dbReference type="EMBL" id="BAH46299.1"/>
    </source>
</evidence>
<dbReference type="EMBL" id="AP008955">
    <property type="protein sequence ID" value="BAH46299.1"/>
    <property type="molecule type" value="Genomic_DNA"/>
</dbReference>
<dbReference type="PANTHER" id="PTHR45953">
    <property type="entry name" value="IDURONATE 2-SULFATASE"/>
    <property type="match status" value="1"/>
</dbReference>
<dbReference type="Gene3D" id="1.25.40.10">
    <property type="entry name" value="Tetratricopeptide repeat domain"/>
    <property type="match status" value="1"/>
</dbReference>
<proteinExistence type="predicted"/>
<evidence type="ECO:0000259" key="3">
    <source>
        <dbReference type="Pfam" id="PF00884"/>
    </source>
</evidence>
<dbReference type="InterPro" id="IPR017850">
    <property type="entry name" value="Alkaline_phosphatase_core_sf"/>
</dbReference>
<sequence length="687" mass="79571">MKQEVKSLIGYLKTLNRKIEELLNSSCLEEAKEMIDEYAKYLRDADYYSFLASYKLQIGEFNDALQILIEGIGKHPFHYEMNYNLGIIYETKEAIKSLEYYTYACKYARGQEEKDRALDNIQRVSGMLLTNSKTNNEQVYSEIKRCRSILNENDGRAFPLDQNGKSLVRNILHAGTDEELMVNMYKSFKVADVDNSTAIYFKTELFKGKNNKGEIDLNLKNPAIVPISLIEPFTKVDITVNNEKFQFEEEHFVYNRYHYLKLDKGNVKIKTNKNIFVGNPIEVAEQPEDPKLILKIFIDGLAFKFLEQKGMDNLMPNTNKFFRDGFISTNCYATSEWTLPSKASINTGKYATNHKLLHPTYNFAFEKFNELLPGYLKKAGYFTTKICTNWRTTPSFGYYKGFDRIVYQNFCGGMDCGEVIAEAIEHLEAFEKHNKYVSISLMDLHNVPDEIEDTLYGQTNTDLRYRIDTKNKGETSVLTKYDENKIIKYYQEIKRVDVFLGTLFDYISNKYTNDEILVVLHSDHGQTFLENEKEQESNILHDSRRKIPLMIKGNNVPNLMSDEIIEAVDILPIILELCGIEIPNHIDGKLPKSFGGESNRQFAITQVLHPNQSYKAAISDDLHLFYFETKDSVGDDLSINVENFTVVLINKETQNDDTILYAEKVNQYEQVVFELIKDFIRWNKEAN</sequence>
<dbReference type="STRING" id="358681.BBR47_53220"/>
<organism evidence="4 5">
    <name type="scientific">Brevibacillus brevis (strain 47 / JCM 6285 / NBRC 100599)</name>
    <dbReference type="NCBI Taxonomy" id="358681"/>
    <lineage>
        <taxon>Bacteria</taxon>
        <taxon>Bacillati</taxon>
        <taxon>Bacillota</taxon>
        <taxon>Bacilli</taxon>
        <taxon>Bacillales</taxon>
        <taxon>Paenibacillaceae</taxon>
        <taxon>Brevibacillus</taxon>
    </lineage>
</organism>
<dbReference type="PANTHER" id="PTHR45953:SF1">
    <property type="entry name" value="IDURONATE 2-SULFATASE"/>
    <property type="match status" value="1"/>
</dbReference>
<dbReference type="GO" id="GO:0005737">
    <property type="term" value="C:cytoplasm"/>
    <property type="evidence" value="ECO:0007669"/>
    <property type="project" value="TreeGrafter"/>
</dbReference>
<feature type="domain" description="Sulfatase N-terminal" evidence="3">
    <location>
        <begin position="293"/>
        <end position="580"/>
    </location>
</feature>
<evidence type="ECO:0000256" key="1">
    <source>
        <dbReference type="ARBA" id="ARBA00022723"/>
    </source>
</evidence>
<keyword evidence="2" id="KW-0378">Hydrolase</keyword>
<dbReference type="SUPFAM" id="SSF53649">
    <property type="entry name" value="Alkaline phosphatase-like"/>
    <property type="match status" value="1"/>
</dbReference>
<evidence type="ECO:0000256" key="2">
    <source>
        <dbReference type="ARBA" id="ARBA00022801"/>
    </source>
</evidence>
<keyword evidence="5" id="KW-1185">Reference proteome</keyword>
<name>C0Z6V0_BREBN</name>
<dbReference type="KEGG" id="bbe:BBR47_53220"/>
<dbReference type="Gene3D" id="3.40.720.10">
    <property type="entry name" value="Alkaline Phosphatase, subunit A"/>
    <property type="match status" value="1"/>
</dbReference>
<accession>C0Z6V0</accession>
<dbReference type="HOGENOM" id="CLU_407539_0_0_9"/>
<dbReference type="InterPro" id="IPR000917">
    <property type="entry name" value="Sulfatase_N"/>
</dbReference>
<protein>
    <recommendedName>
        <fullName evidence="3">Sulfatase N-terminal domain-containing protein</fullName>
    </recommendedName>
</protein>
<dbReference type="Proteomes" id="UP000001877">
    <property type="component" value="Chromosome"/>
</dbReference>
<dbReference type="GO" id="GO:0008484">
    <property type="term" value="F:sulfuric ester hydrolase activity"/>
    <property type="evidence" value="ECO:0007669"/>
    <property type="project" value="TreeGrafter"/>
</dbReference>
<dbReference type="InterPro" id="IPR011990">
    <property type="entry name" value="TPR-like_helical_dom_sf"/>
</dbReference>
<evidence type="ECO:0000313" key="5">
    <source>
        <dbReference type="Proteomes" id="UP000001877"/>
    </source>
</evidence>
<dbReference type="eggNOG" id="COG3119">
    <property type="taxonomic scope" value="Bacteria"/>
</dbReference>
<dbReference type="GO" id="GO:0046872">
    <property type="term" value="F:metal ion binding"/>
    <property type="evidence" value="ECO:0007669"/>
    <property type="project" value="UniProtKB-KW"/>
</dbReference>
<keyword evidence="1" id="KW-0479">Metal-binding</keyword>
<gene>
    <name evidence="4" type="ordered locus">BBR47_53220</name>
</gene>
<reference evidence="4 5" key="1">
    <citation type="submission" date="2005-03" db="EMBL/GenBank/DDBJ databases">
        <title>Brevibacillus brevis strain 47, complete genome.</title>
        <authorList>
            <person name="Hosoyama A."/>
            <person name="Yamada R."/>
            <person name="Hongo Y."/>
            <person name="Terui Y."/>
            <person name="Ankai A."/>
            <person name="Masuyama W."/>
            <person name="Sekiguchi M."/>
            <person name="Takeda T."/>
            <person name="Asano K."/>
            <person name="Ohji S."/>
            <person name="Ichikawa N."/>
            <person name="Narita S."/>
            <person name="Aoki N."/>
            <person name="Miura H."/>
            <person name="Matsushita S."/>
            <person name="Sekigawa T."/>
            <person name="Yamagata H."/>
            <person name="Yoshikawa H."/>
            <person name="Udaka S."/>
            <person name="Tanikawa S."/>
            <person name="Fujita N."/>
        </authorList>
    </citation>
    <scope>NUCLEOTIDE SEQUENCE [LARGE SCALE GENOMIC DNA]</scope>
    <source>
        <strain evidence="5">47 / JCM 6285 / NBRC 100599</strain>
    </source>
</reference>
<dbReference type="SUPFAM" id="SSF48452">
    <property type="entry name" value="TPR-like"/>
    <property type="match status" value="1"/>
</dbReference>
<dbReference type="RefSeq" id="WP_015893548.1">
    <property type="nucleotide sequence ID" value="NC_012491.1"/>
</dbReference>
<dbReference type="AlphaFoldDB" id="C0Z6V0"/>